<accession>A0A2J6S1F0</accession>
<comment type="function">
    <text evidence="5">Catalyzes the dephosphorylation of the nucleoside 5'-monophosphates deoxyadenosine monophosphate (dAMP), deoxycytidine monophosphate (dCMP), deoxyguanosine monophosphate (dGMP) and deoxythymidine monophosphate (dTMP).</text>
</comment>
<dbReference type="PANTHER" id="PTHR11845">
    <property type="entry name" value="5'-DEOXYNUCLEOTIDASE HDDC2"/>
    <property type="match status" value="1"/>
</dbReference>
<dbReference type="FunFam" id="1.10.3210.10:FF:000011">
    <property type="entry name" value="HD domain-containing protein 2"/>
    <property type="match status" value="1"/>
</dbReference>
<evidence type="ECO:0000256" key="1">
    <source>
        <dbReference type="ARBA" id="ARBA00001638"/>
    </source>
</evidence>
<evidence type="ECO:0000256" key="10">
    <source>
        <dbReference type="ARBA" id="ARBA00022801"/>
    </source>
</evidence>
<name>A0A2J6S1F0_HYAVF</name>
<evidence type="ECO:0000256" key="12">
    <source>
        <dbReference type="ARBA" id="ARBA00023285"/>
    </source>
</evidence>
<evidence type="ECO:0000256" key="5">
    <source>
        <dbReference type="ARBA" id="ARBA00004074"/>
    </source>
</evidence>
<comment type="subunit">
    <text evidence="7">Homodimer.</text>
</comment>
<evidence type="ECO:0000256" key="6">
    <source>
        <dbReference type="ARBA" id="ARBA00009999"/>
    </source>
</evidence>
<reference evidence="14 15" key="1">
    <citation type="submission" date="2016-04" db="EMBL/GenBank/DDBJ databases">
        <title>A degradative enzymes factory behind the ericoid mycorrhizal symbiosis.</title>
        <authorList>
            <consortium name="DOE Joint Genome Institute"/>
            <person name="Martino E."/>
            <person name="Morin E."/>
            <person name="Grelet G."/>
            <person name="Kuo A."/>
            <person name="Kohler A."/>
            <person name="Daghino S."/>
            <person name="Barry K."/>
            <person name="Choi C."/>
            <person name="Cichocki N."/>
            <person name="Clum A."/>
            <person name="Copeland A."/>
            <person name="Hainaut M."/>
            <person name="Haridas S."/>
            <person name="Labutti K."/>
            <person name="Lindquist E."/>
            <person name="Lipzen A."/>
            <person name="Khouja H.-R."/>
            <person name="Murat C."/>
            <person name="Ohm R."/>
            <person name="Olson A."/>
            <person name="Spatafora J."/>
            <person name="Veneault-Fourrey C."/>
            <person name="Henrissat B."/>
            <person name="Grigoriev I."/>
            <person name="Martin F."/>
            <person name="Perotto S."/>
        </authorList>
    </citation>
    <scope>NUCLEOTIDE SEQUENCE [LARGE SCALE GENOMIC DNA]</scope>
    <source>
        <strain evidence="14 15">F</strain>
    </source>
</reference>
<protein>
    <recommendedName>
        <fullName evidence="8">5'-deoxynucleotidase</fullName>
        <ecNumber evidence="8">3.1.3.89</ecNumber>
    </recommendedName>
</protein>
<sequence length="239" mass="26770">MSTTESWQVEEVASQFSPPIQTDTGNPIQFFHLLSLLKSKPRTGWVRNGIPSPESIADHMYRMSMLALFAPPSLSSRLDIVKVTKMCLFHDVAESIVGDITPMDPVPKSEKNRREVTTIDFLAKRVLAGVPGHGAAELEAIWNEFEAGETEEAKFAQDLDKLELLLQAVEYERLMNGEKDLSSFISVAAKIQLVEVKAWAEVAIKERNVMWEGWGKKPAVVGEEMRKQLDDYYGKASSN</sequence>
<dbReference type="SMART" id="SM00471">
    <property type="entry name" value="HDc"/>
    <property type="match status" value="1"/>
</dbReference>
<dbReference type="GO" id="GO:0005737">
    <property type="term" value="C:cytoplasm"/>
    <property type="evidence" value="ECO:0007669"/>
    <property type="project" value="TreeGrafter"/>
</dbReference>
<dbReference type="EMBL" id="KZ613941">
    <property type="protein sequence ID" value="PMD44578.1"/>
    <property type="molecule type" value="Genomic_DNA"/>
</dbReference>
<comment type="similarity">
    <text evidence="6">Belongs to the HDDC2 family.</text>
</comment>
<keyword evidence="9" id="KW-0479">Metal-binding</keyword>
<evidence type="ECO:0000256" key="8">
    <source>
        <dbReference type="ARBA" id="ARBA00012964"/>
    </source>
</evidence>
<dbReference type="Proteomes" id="UP000235786">
    <property type="component" value="Unassembled WGS sequence"/>
</dbReference>
<dbReference type="STRING" id="1149755.A0A2J6S1F0"/>
<dbReference type="EC" id="3.1.3.89" evidence="8"/>
<dbReference type="Pfam" id="PF13023">
    <property type="entry name" value="HD_3"/>
    <property type="match status" value="1"/>
</dbReference>
<keyword evidence="15" id="KW-1185">Reference proteome</keyword>
<evidence type="ECO:0000256" key="4">
    <source>
        <dbReference type="ARBA" id="ARBA00001946"/>
    </source>
</evidence>
<comment type="cofactor">
    <cofactor evidence="4">
        <name>Mg(2+)</name>
        <dbReference type="ChEBI" id="CHEBI:18420"/>
    </cofactor>
</comment>
<evidence type="ECO:0000259" key="13">
    <source>
        <dbReference type="SMART" id="SM00471"/>
    </source>
</evidence>
<organism evidence="14 15">
    <name type="scientific">Hyaloscypha variabilis (strain UAMH 11265 / GT02V1 / F)</name>
    <name type="common">Meliniomyces variabilis</name>
    <dbReference type="NCBI Taxonomy" id="1149755"/>
    <lineage>
        <taxon>Eukaryota</taxon>
        <taxon>Fungi</taxon>
        <taxon>Dikarya</taxon>
        <taxon>Ascomycota</taxon>
        <taxon>Pezizomycotina</taxon>
        <taxon>Leotiomycetes</taxon>
        <taxon>Helotiales</taxon>
        <taxon>Hyaloscyphaceae</taxon>
        <taxon>Hyaloscypha</taxon>
        <taxon>Hyaloscypha variabilis</taxon>
    </lineage>
</organism>
<comment type="cofactor">
    <cofactor evidence="3">
        <name>Co(2+)</name>
        <dbReference type="ChEBI" id="CHEBI:48828"/>
    </cofactor>
</comment>
<keyword evidence="10" id="KW-0378">Hydrolase</keyword>
<dbReference type="AlphaFoldDB" id="A0A2J6S1F0"/>
<keyword evidence="11" id="KW-0460">Magnesium</keyword>
<dbReference type="GO" id="GO:0002953">
    <property type="term" value="F:5'-deoxynucleotidase activity"/>
    <property type="evidence" value="ECO:0007669"/>
    <property type="project" value="UniProtKB-EC"/>
</dbReference>
<dbReference type="PANTHER" id="PTHR11845:SF13">
    <property type="entry name" value="5'-DEOXYNUCLEOTIDASE HDDC2"/>
    <property type="match status" value="1"/>
</dbReference>
<evidence type="ECO:0000313" key="14">
    <source>
        <dbReference type="EMBL" id="PMD44578.1"/>
    </source>
</evidence>
<dbReference type="SUPFAM" id="SSF109604">
    <property type="entry name" value="HD-domain/PDEase-like"/>
    <property type="match status" value="1"/>
</dbReference>
<comment type="catalytic activity">
    <reaction evidence="1">
        <text>a 2'-deoxyribonucleoside 5'-phosphate + H2O = a 2'-deoxyribonucleoside + phosphate</text>
        <dbReference type="Rhea" id="RHEA:36167"/>
        <dbReference type="ChEBI" id="CHEBI:15377"/>
        <dbReference type="ChEBI" id="CHEBI:18274"/>
        <dbReference type="ChEBI" id="CHEBI:43474"/>
        <dbReference type="ChEBI" id="CHEBI:65317"/>
        <dbReference type="EC" id="3.1.3.89"/>
    </reaction>
</comment>
<comment type="cofactor">
    <cofactor evidence="2">
        <name>Mn(2+)</name>
        <dbReference type="ChEBI" id="CHEBI:29035"/>
    </cofactor>
</comment>
<evidence type="ECO:0000313" key="15">
    <source>
        <dbReference type="Proteomes" id="UP000235786"/>
    </source>
</evidence>
<dbReference type="OrthoDB" id="10254258at2759"/>
<feature type="domain" description="HD/PDEase" evidence="13">
    <location>
        <begin position="52"/>
        <end position="174"/>
    </location>
</feature>
<evidence type="ECO:0000256" key="7">
    <source>
        <dbReference type="ARBA" id="ARBA00011738"/>
    </source>
</evidence>
<dbReference type="Gene3D" id="1.10.3210.10">
    <property type="entry name" value="Hypothetical protein af1432"/>
    <property type="match status" value="1"/>
</dbReference>
<gene>
    <name evidence="14" type="ORF">L207DRAFT_509293</name>
</gene>
<evidence type="ECO:0000256" key="3">
    <source>
        <dbReference type="ARBA" id="ARBA00001941"/>
    </source>
</evidence>
<dbReference type="InterPro" id="IPR006674">
    <property type="entry name" value="HD_domain"/>
</dbReference>
<evidence type="ECO:0000256" key="2">
    <source>
        <dbReference type="ARBA" id="ARBA00001936"/>
    </source>
</evidence>
<evidence type="ECO:0000256" key="11">
    <source>
        <dbReference type="ARBA" id="ARBA00022842"/>
    </source>
</evidence>
<dbReference type="InterPro" id="IPR039356">
    <property type="entry name" value="YfbR/HDDC2"/>
</dbReference>
<dbReference type="GO" id="GO:0009159">
    <property type="term" value="P:deoxyribonucleoside monophosphate catabolic process"/>
    <property type="evidence" value="ECO:0007669"/>
    <property type="project" value="UniProtKB-ARBA"/>
</dbReference>
<proteinExistence type="inferred from homology"/>
<dbReference type="GO" id="GO:0046872">
    <property type="term" value="F:metal ion binding"/>
    <property type="evidence" value="ECO:0007669"/>
    <property type="project" value="UniProtKB-KW"/>
</dbReference>
<keyword evidence="12" id="KW-0170">Cobalt</keyword>
<dbReference type="InterPro" id="IPR003607">
    <property type="entry name" value="HD/PDEase_dom"/>
</dbReference>
<evidence type="ECO:0000256" key="9">
    <source>
        <dbReference type="ARBA" id="ARBA00022723"/>
    </source>
</evidence>